<dbReference type="Gene3D" id="1.10.220.10">
    <property type="entry name" value="Annexin"/>
    <property type="match status" value="2"/>
</dbReference>
<dbReference type="InterPro" id="IPR037104">
    <property type="entry name" value="Annexin_sf"/>
</dbReference>
<evidence type="ECO:0000256" key="4">
    <source>
        <dbReference type="SAM" id="MobiDB-lite"/>
    </source>
</evidence>
<protein>
    <submittedName>
        <fullName evidence="5">Annexin 19</fullName>
    </submittedName>
</protein>
<name>A0A142C687_SPIVO</name>
<dbReference type="PANTHER" id="PTHR10502">
    <property type="entry name" value="ANNEXIN"/>
    <property type="match status" value="1"/>
</dbReference>
<reference evidence="5" key="1">
    <citation type="submission" date="2015-12" db="EMBL/GenBank/DDBJ databases">
        <title>Comparative cell biology and evolution of annexins in diplomonads.</title>
        <authorList>
            <person name="Einarsson E."/>
            <person name="Astvaldsson A."/>
            <person name="Hultenby K."/>
            <person name="Andersson J.O."/>
            <person name="Svard S.G."/>
            <person name="Jerlstrom-Hultqvist J."/>
        </authorList>
    </citation>
    <scope>NUCLEOTIDE SEQUENCE</scope>
</reference>
<dbReference type="GO" id="GO:0005737">
    <property type="term" value="C:cytoplasm"/>
    <property type="evidence" value="ECO:0007669"/>
    <property type="project" value="TreeGrafter"/>
</dbReference>
<feature type="region of interest" description="Disordered" evidence="4">
    <location>
        <begin position="1"/>
        <end position="36"/>
    </location>
</feature>
<sequence length="378" mass="40708">REGDPAGQRDPAGVRRQGLRREAPHRSHPAAQLPGPGVVSQAYEAASSKKLADLLRSELKGQLRDLFVALYSDYYGFWAASIEGAVKGAGTNEKQLVDLVILASGPHYARIEQAYRDAYKRSISDAIRAESTPKEQWAQLLLAWLAGQGVDVADLEAVADNLQAASKTDRTYAEVFSTISHRSFAALCATFEQRHNTTLRQHIAKKFSGDDEYAFLLAHDYLLDPARAVASILDGALGGPAARLVYATALFAQAAVPAVAQAYQELTGTALDAAIKKKLKDNDEVAMLTFWVGSQQVASVQAMQRGATSFSKEVILTVDDARATQLVNEIQLACDGKGCDESASSLSPSRSTSGTGRWSARPTRLPPPRSWRTSCGAS</sequence>
<feature type="compositionally biased region" description="Low complexity" evidence="4">
    <location>
        <begin position="342"/>
        <end position="360"/>
    </location>
</feature>
<dbReference type="PRINTS" id="PR00196">
    <property type="entry name" value="ANNEXIN"/>
</dbReference>
<keyword evidence="3" id="KW-0041">Annexin</keyword>
<dbReference type="GO" id="GO:0001786">
    <property type="term" value="F:phosphatidylserine binding"/>
    <property type="evidence" value="ECO:0007669"/>
    <property type="project" value="TreeGrafter"/>
</dbReference>
<dbReference type="SUPFAM" id="SSF47874">
    <property type="entry name" value="Annexin"/>
    <property type="match status" value="1"/>
</dbReference>
<dbReference type="AlphaFoldDB" id="A0A142C687"/>
<feature type="region of interest" description="Disordered" evidence="4">
    <location>
        <begin position="337"/>
        <end position="378"/>
    </location>
</feature>
<evidence type="ECO:0000256" key="2">
    <source>
        <dbReference type="ARBA" id="ARBA00022737"/>
    </source>
</evidence>
<feature type="non-terminal residue" evidence="5">
    <location>
        <position position="1"/>
    </location>
</feature>
<dbReference type="PANTHER" id="PTHR10502:SF102">
    <property type="entry name" value="ANNEXIN B11"/>
    <property type="match status" value="1"/>
</dbReference>
<organism evidence="5">
    <name type="scientific">Spironucleus vortens</name>
    <dbReference type="NCBI Taxonomy" id="58336"/>
    <lineage>
        <taxon>Eukaryota</taxon>
        <taxon>Metamonada</taxon>
        <taxon>Diplomonadida</taxon>
        <taxon>Hexamitidae</taxon>
        <taxon>Hexamitinae</taxon>
        <taxon>Spironucleus</taxon>
    </lineage>
</organism>
<dbReference type="PROSITE" id="PS51897">
    <property type="entry name" value="ANNEXIN_2"/>
    <property type="match status" value="1"/>
</dbReference>
<accession>A0A142C687</accession>
<evidence type="ECO:0000313" key="5">
    <source>
        <dbReference type="EMBL" id="AMP46338.1"/>
    </source>
</evidence>
<dbReference type="InterPro" id="IPR018502">
    <property type="entry name" value="Annexin_repeat"/>
</dbReference>
<comment type="similarity">
    <text evidence="1">Belongs to the annexin family.</text>
</comment>
<dbReference type="GO" id="GO:0005509">
    <property type="term" value="F:calcium ion binding"/>
    <property type="evidence" value="ECO:0007669"/>
    <property type="project" value="InterPro"/>
</dbReference>
<dbReference type="GO" id="GO:0005886">
    <property type="term" value="C:plasma membrane"/>
    <property type="evidence" value="ECO:0007669"/>
    <property type="project" value="TreeGrafter"/>
</dbReference>
<dbReference type="InterPro" id="IPR001464">
    <property type="entry name" value="Annexin"/>
</dbReference>
<evidence type="ECO:0000256" key="3">
    <source>
        <dbReference type="ARBA" id="ARBA00023216"/>
    </source>
</evidence>
<keyword evidence="2" id="KW-0677">Repeat</keyword>
<dbReference type="EMBL" id="KU341457">
    <property type="protein sequence ID" value="AMP46338.1"/>
    <property type="molecule type" value="Genomic_DNA"/>
</dbReference>
<dbReference type="GO" id="GO:0005544">
    <property type="term" value="F:calcium-dependent phospholipid binding"/>
    <property type="evidence" value="ECO:0007669"/>
    <property type="project" value="InterPro"/>
</dbReference>
<dbReference type="Pfam" id="PF00191">
    <property type="entry name" value="Annexin"/>
    <property type="match status" value="1"/>
</dbReference>
<evidence type="ECO:0000256" key="1">
    <source>
        <dbReference type="ARBA" id="ARBA00007831"/>
    </source>
</evidence>
<proteinExistence type="inferred from homology"/>